<evidence type="ECO:0000256" key="5">
    <source>
        <dbReference type="ARBA" id="ARBA00023268"/>
    </source>
</evidence>
<feature type="active site" evidence="7">
    <location>
        <position position="133"/>
    </location>
</feature>
<dbReference type="SUPFAM" id="SSF48150">
    <property type="entry name" value="DNA-glycosylase"/>
    <property type="match status" value="1"/>
</dbReference>
<feature type="site" description="Important for guanine/8-oxoguanine distinction" evidence="7">
    <location>
        <position position="211"/>
    </location>
</feature>
<keyword evidence="1 7" id="KW-0227">DNA damage</keyword>
<accession>A0A7C3MKU9</accession>
<comment type="caution">
    <text evidence="9">The sequence shown here is derived from an EMBL/GenBank/DDBJ whole genome shotgun (WGS) entry which is preliminary data.</text>
</comment>
<dbReference type="Pfam" id="PF22175">
    <property type="entry name" value="Ogg-HhH"/>
    <property type="match status" value="1"/>
</dbReference>
<dbReference type="SMART" id="SM00478">
    <property type="entry name" value="ENDO3c"/>
    <property type="match status" value="1"/>
</dbReference>
<dbReference type="EC" id="3.2.2.-" evidence="7"/>
<evidence type="ECO:0000313" key="9">
    <source>
        <dbReference type="EMBL" id="HFX14109.1"/>
    </source>
</evidence>
<dbReference type="NCBIfam" id="NF002305">
    <property type="entry name" value="PRK01229.1"/>
    <property type="match status" value="1"/>
</dbReference>
<name>A0A7C3MKU9_DICTH</name>
<dbReference type="InterPro" id="IPR011257">
    <property type="entry name" value="DNA_glycosylase"/>
</dbReference>
<dbReference type="GO" id="GO:0140078">
    <property type="term" value="F:class I DNA-(apurinic or apyrimidinic site) endonuclease activity"/>
    <property type="evidence" value="ECO:0007669"/>
    <property type="project" value="UniProtKB-EC"/>
</dbReference>
<proteinExistence type="inferred from homology"/>
<dbReference type="Gene3D" id="1.10.1670.10">
    <property type="entry name" value="Helix-hairpin-Helix base-excision DNA repair enzymes (C-terminal)"/>
    <property type="match status" value="1"/>
</dbReference>
<dbReference type="HAMAP" id="MF_00241">
    <property type="entry name" value="Ogg"/>
    <property type="match status" value="1"/>
</dbReference>
<dbReference type="InterPro" id="IPR023170">
    <property type="entry name" value="HhH_base_excis_C"/>
</dbReference>
<dbReference type="InterPro" id="IPR003265">
    <property type="entry name" value="HhH-GPD_domain"/>
</dbReference>
<dbReference type="EMBL" id="DTIN01000033">
    <property type="protein sequence ID" value="HFX14109.1"/>
    <property type="molecule type" value="Genomic_DNA"/>
</dbReference>
<comment type="catalytic activity">
    <reaction evidence="7">
        <text>2'-deoxyribonucleotide-(2'-deoxyribose 5'-phosphate)-2'-deoxyribonucleotide-DNA = a 3'-end 2'-deoxyribonucleotide-(2,3-dehydro-2,3-deoxyribose 5'-phosphate)-DNA + a 5'-end 5'-phospho-2'-deoxyribonucleoside-DNA + H(+)</text>
        <dbReference type="Rhea" id="RHEA:66592"/>
        <dbReference type="Rhea" id="RHEA-COMP:13180"/>
        <dbReference type="Rhea" id="RHEA-COMP:16897"/>
        <dbReference type="Rhea" id="RHEA-COMP:17067"/>
        <dbReference type="ChEBI" id="CHEBI:15378"/>
        <dbReference type="ChEBI" id="CHEBI:136412"/>
        <dbReference type="ChEBI" id="CHEBI:157695"/>
        <dbReference type="ChEBI" id="CHEBI:167181"/>
        <dbReference type="EC" id="4.2.99.18"/>
    </reaction>
</comment>
<evidence type="ECO:0000256" key="3">
    <source>
        <dbReference type="ARBA" id="ARBA00023204"/>
    </source>
</evidence>
<dbReference type="InterPro" id="IPR012092">
    <property type="entry name" value="DNA_glyclase/AP_lyase_Ogg"/>
</dbReference>
<evidence type="ECO:0000256" key="6">
    <source>
        <dbReference type="ARBA" id="ARBA00023295"/>
    </source>
</evidence>
<keyword evidence="4 7" id="KW-0456">Lyase</keyword>
<gene>
    <name evidence="7" type="primary">ogg</name>
    <name evidence="9" type="ORF">ENW00_08205</name>
</gene>
<dbReference type="CDD" id="cd00056">
    <property type="entry name" value="ENDO3c"/>
    <property type="match status" value="1"/>
</dbReference>
<keyword evidence="6 7" id="KW-0326">Glycosidase</keyword>
<evidence type="ECO:0000256" key="4">
    <source>
        <dbReference type="ARBA" id="ARBA00023239"/>
    </source>
</evidence>
<feature type="active site" evidence="7">
    <location>
        <position position="151"/>
    </location>
</feature>
<comment type="function">
    <text evidence="7">Catalyzes the excision of an oxidatively damaged form of guanine (7,8-dihydro-8-oxoguanine = 8-oxoG) from DNA. Also cleaves the DNA backbone at apurinic/apyrimidinic sites (AP sites).</text>
</comment>
<comment type="similarity">
    <text evidence="7">Belongs to the type-2 OGG1 family.</text>
</comment>
<evidence type="ECO:0000259" key="8">
    <source>
        <dbReference type="SMART" id="SM00478"/>
    </source>
</evidence>
<protein>
    <recommendedName>
        <fullName evidence="7">8-oxoguanine DNA glycosylase/AP lyase</fullName>
    </recommendedName>
    <domain>
        <recommendedName>
            <fullName evidence="7">8-oxoguanine DNA glycosylase</fullName>
            <shortName evidence="7">8-oxoG DNA glycosylase</shortName>
            <ecNumber evidence="7">3.2.2.-</ecNumber>
        </recommendedName>
    </domain>
    <domain>
        <recommendedName>
            <fullName evidence="7">DNA-(apurinic or apyrimidinic site) lyase</fullName>
            <shortName evidence="7">AP lyase</shortName>
            <ecNumber evidence="7">4.2.99.18</ecNumber>
        </recommendedName>
    </domain>
</protein>
<dbReference type="PIRSF" id="PIRSF005954">
    <property type="entry name" value="Thrmst_ogg"/>
    <property type="match status" value="1"/>
</dbReference>
<sequence>MWKYRSAVEKIKSIEEEAYPLVEKRIKEFENLGKYGTELDLFSELSFCVLTANWSAQGGIKAQNYIGKLNFARLSENELAEKLKEVGHRYPLMRARYIVENRKLIGSLRDLFNLPEKEARRILVKEAKGIGWKEASHFLRNIGKLDVAILDKHILRFLFNEGIIREIPKAWTEKRYEEIEMEFKELSFLLNKVSGELDLYIWYLLKGRVDK</sequence>
<dbReference type="GO" id="GO:0006284">
    <property type="term" value="P:base-excision repair"/>
    <property type="evidence" value="ECO:0007669"/>
    <property type="project" value="UniProtKB-UniRule"/>
</dbReference>
<dbReference type="Gene3D" id="1.10.340.30">
    <property type="entry name" value="Hypothetical protein, domain 2"/>
    <property type="match status" value="1"/>
</dbReference>
<keyword evidence="2 7" id="KW-0378">Hydrolase</keyword>
<keyword evidence="5 7" id="KW-0511">Multifunctional enzyme</keyword>
<evidence type="ECO:0000256" key="2">
    <source>
        <dbReference type="ARBA" id="ARBA00022801"/>
    </source>
</evidence>
<dbReference type="AlphaFoldDB" id="A0A7C3MKU9"/>
<feature type="domain" description="HhH-GPD" evidence="8">
    <location>
        <begin position="50"/>
        <end position="206"/>
    </location>
</feature>
<reference evidence="9" key="1">
    <citation type="journal article" date="2020" name="mSystems">
        <title>Genome- and Community-Level Interaction Insights into Carbon Utilization and Element Cycling Functions of Hydrothermarchaeota in Hydrothermal Sediment.</title>
        <authorList>
            <person name="Zhou Z."/>
            <person name="Liu Y."/>
            <person name="Xu W."/>
            <person name="Pan J."/>
            <person name="Luo Z.H."/>
            <person name="Li M."/>
        </authorList>
    </citation>
    <scope>NUCLEOTIDE SEQUENCE [LARGE SCALE GENOMIC DNA]</scope>
    <source>
        <strain evidence="9">SpSt-81</strain>
    </source>
</reference>
<keyword evidence="3 7" id="KW-0234">DNA repair</keyword>
<dbReference type="GO" id="GO:0016799">
    <property type="term" value="F:hydrolase activity, hydrolyzing N-glycosyl compounds"/>
    <property type="evidence" value="ECO:0007669"/>
    <property type="project" value="UniProtKB-UniRule"/>
</dbReference>
<evidence type="ECO:0000256" key="1">
    <source>
        <dbReference type="ARBA" id="ARBA00022763"/>
    </source>
</evidence>
<evidence type="ECO:0000256" key="7">
    <source>
        <dbReference type="HAMAP-Rule" id="MF_00241"/>
    </source>
</evidence>
<organism evidence="9">
    <name type="scientific">Dictyoglomus thermophilum</name>
    <dbReference type="NCBI Taxonomy" id="14"/>
    <lineage>
        <taxon>Bacteria</taxon>
        <taxon>Pseudomonadati</taxon>
        <taxon>Dictyoglomota</taxon>
        <taxon>Dictyoglomia</taxon>
        <taxon>Dictyoglomales</taxon>
        <taxon>Dictyoglomaceae</taxon>
        <taxon>Dictyoglomus</taxon>
    </lineage>
</organism>
<dbReference type="EC" id="4.2.99.18" evidence="7"/>